<dbReference type="Gene3D" id="3.10.129.10">
    <property type="entry name" value="Hotdog Thioesterase"/>
    <property type="match status" value="1"/>
</dbReference>
<dbReference type="Proteomes" id="UP001139646">
    <property type="component" value="Unassembled WGS sequence"/>
</dbReference>
<dbReference type="PANTHER" id="PTHR31793">
    <property type="entry name" value="4-HYDROXYBENZOYL-COA THIOESTERASE FAMILY MEMBER"/>
    <property type="match status" value="1"/>
</dbReference>
<comment type="similarity">
    <text evidence="1">Belongs to the 4-hydroxybenzoyl-CoA thioesterase family.</text>
</comment>
<dbReference type="EMBL" id="JAKKSL010000006">
    <property type="protein sequence ID" value="MCI2285690.1"/>
    <property type="molecule type" value="Genomic_DNA"/>
</dbReference>
<name>A0ABS9X6I5_9GAMM</name>
<dbReference type="Pfam" id="PF13279">
    <property type="entry name" value="4HBT_2"/>
    <property type="match status" value="1"/>
</dbReference>
<evidence type="ECO:0000256" key="1">
    <source>
        <dbReference type="ARBA" id="ARBA00005953"/>
    </source>
</evidence>
<reference evidence="3" key="1">
    <citation type="submission" date="2022-01" db="EMBL/GenBank/DDBJ databases">
        <title>Colwellia maritima, isolated from seawater.</title>
        <authorList>
            <person name="Kristyanto S."/>
            <person name="Jung J."/>
            <person name="Jeon C.O."/>
        </authorList>
    </citation>
    <scope>NUCLEOTIDE SEQUENCE</scope>
    <source>
        <strain evidence="3">MSW7</strain>
    </source>
</reference>
<organism evidence="3 4">
    <name type="scientific">Colwellia maritima</name>
    <dbReference type="NCBI Taxonomy" id="2912588"/>
    <lineage>
        <taxon>Bacteria</taxon>
        <taxon>Pseudomonadati</taxon>
        <taxon>Pseudomonadota</taxon>
        <taxon>Gammaproteobacteria</taxon>
        <taxon>Alteromonadales</taxon>
        <taxon>Colwelliaceae</taxon>
        <taxon>Colwellia</taxon>
    </lineage>
</organism>
<proteinExistence type="inferred from homology"/>
<gene>
    <name evidence="3" type="ORF">L3081_22800</name>
</gene>
<evidence type="ECO:0000313" key="4">
    <source>
        <dbReference type="Proteomes" id="UP001139646"/>
    </source>
</evidence>
<sequence>MFTEKLMPRFSDTDALGHINNTKIPVWFEGGREPVFKLFSPNLDLKNWQLIIAKIEVSYHGQLFYGQEVEMRTYISRIGGASFDVYQEIWQHGEKCVSGTASLVYFDYQAQVSKKISADIRDELSKHLYQG</sequence>
<dbReference type="PANTHER" id="PTHR31793:SF27">
    <property type="entry name" value="NOVEL THIOESTERASE SUPERFAMILY DOMAIN AND SAPOSIN A-TYPE DOMAIN CONTAINING PROTEIN (0610012H03RIK)"/>
    <property type="match status" value="1"/>
</dbReference>
<comment type="caution">
    <text evidence="3">The sequence shown here is derived from an EMBL/GenBank/DDBJ whole genome shotgun (WGS) entry which is preliminary data.</text>
</comment>
<keyword evidence="2" id="KW-0378">Hydrolase</keyword>
<evidence type="ECO:0000313" key="3">
    <source>
        <dbReference type="EMBL" id="MCI2285690.1"/>
    </source>
</evidence>
<protein>
    <submittedName>
        <fullName evidence="3">Acyl-CoA thioesterase</fullName>
    </submittedName>
</protein>
<evidence type="ECO:0000256" key="2">
    <source>
        <dbReference type="ARBA" id="ARBA00022801"/>
    </source>
</evidence>
<dbReference type="InterPro" id="IPR050563">
    <property type="entry name" value="4-hydroxybenzoyl-CoA_TE"/>
</dbReference>
<keyword evidence="4" id="KW-1185">Reference proteome</keyword>
<dbReference type="RefSeq" id="WP_242288572.1">
    <property type="nucleotide sequence ID" value="NZ_JAKKSL010000006.1"/>
</dbReference>
<dbReference type="InterPro" id="IPR029069">
    <property type="entry name" value="HotDog_dom_sf"/>
</dbReference>
<dbReference type="CDD" id="cd00586">
    <property type="entry name" value="4HBT"/>
    <property type="match status" value="1"/>
</dbReference>
<accession>A0ABS9X6I5</accession>
<dbReference type="SUPFAM" id="SSF54637">
    <property type="entry name" value="Thioesterase/thiol ester dehydrase-isomerase"/>
    <property type="match status" value="1"/>
</dbReference>